<dbReference type="OrthoDB" id="6506941at2759"/>
<proteinExistence type="predicted"/>
<dbReference type="PANTHER" id="PTHR15493">
    <property type="entry name" value="F-BOX ONLY PROTEIN 5 AND 43"/>
    <property type="match status" value="1"/>
</dbReference>
<dbReference type="SUPFAM" id="SSF81383">
    <property type="entry name" value="F-box domain"/>
    <property type="match status" value="1"/>
</dbReference>
<dbReference type="InterPro" id="IPR001810">
    <property type="entry name" value="F-box_dom"/>
</dbReference>
<dbReference type="GO" id="GO:0005634">
    <property type="term" value="C:nucleus"/>
    <property type="evidence" value="ECO:0007669"/>
    <property type="project" value="TreeGrafter"/>
</dbReference>
<feature type="domain" description="F-box" evidence="2">
    <location>
        <begin position="68"/>
        <end position="108"/>
    </location>
</feature>
<dbReference type="GO" id="GO:0007088">
    <property type="term" value="P:regulation of mitotic nuclear division"/>
    <property type="evidence" value="ECO:0007669"/>
    <property type="project" value="InterPro"/>
</dbReference>
<dbReference type="Proteomes" id="UP000515146">
    <property type="component" value="Unplaced"/>
</dbReference>
<evidence type="ECO:0000259" key="2">
    <source>
        <dbReference type="SMART" id="SM00256"/>
    </source>
</evidence>
<dbReference type="CDD" id="cd22086">
    <property type="entry name" value="F-box_EMI"/>
    <property type="match status" value="1"/>
</dbReference>
<protein>
    <submittedName>
        <fullName evidence="4">Uncharacterized protein LOC113790062</fullName>
    </submittedName>
</protein>
<dbReference type="RefSeq" id="XP_027195481.1">
    <property type="nucleotide sequence ID" value="XM_027339680.1"/>
</dbReference>
<gene>
    <name evidence="4" type="primary">LOC113790062</name>
</gene>
<evidence type="ECO:0000313" key="3">
    <source>
        <dbReference type="Proteomes" id="UP000515146"/>
    </source>
</evidence>
<feature type="region of interest" description="Disordered" evidence="1">
    <location>
        <begin position="150"/>
        <end position="174"/>
    </location>
</feature>
<dbReference type="OMA" id="RRWIMAK"/>
<sequence>MNFVCLCFFTQQQCIQCLIFDNSIFSSSSNLLHFVFILYILKCNIFSTMNTDNLSVQIRIDFLTKLKNYPHILEKILANLRPKDLRTISCVCKSWYEILCNRTPIANRRRSKSIKKLRKIKRIKGEENWPIDLKCAKLKRKLQKERQALSSIQNLSTTNDNRLPSCSNDDNEVRTPKRKRWTLAQVPFKSW</sequence>
<dbReference type="KEGG" id="dpte:113790062"/>
<dbReference type="InParanoid" id="A0A6P6XRJ2"/>
<dbReference type="Gene3D" id="1.20.1280.50">
    <property type="match status" value="1"/>
</dbReference>
<dbReference type="Pfam" id="PF00646">
    <property type="entry name" value="F-box"/>
    <property type="match status" value="1"/>
</dbReference>
<dbReference type="AlphaFoldDB" id="A0A6P6XRJ2"/>
<dbReference type="SMART" id="SM00256">
    <property type="entry name" value="FBOX"/>
    <property type="match status" value="1"/>
</dbReference>
<name>A0A6P6XRJ2_DERPT</name>
<feature type="compositionally biased region" description="Polar residues" evidence="1">
    <location>
        <begin position="150"/>
        <end position="168"/>
    </location>
</feature>
<dbReference type="InterPro" id="IPR047147">
    <property type="entry name" value="FBX5_43"/>
</dbReference>
<keyword evidence="3" id="KW-1185">Reference proteome</keyword>
<organism evidence="3 4">
    <name type="scientific">Dermatophagoides pteronyssinus</name>
    <name type="common">European house dust mite</name>
    <dbReference type="NCBI Taxonomy" id="6956"/>
    <lineage>
        <taxon>Eukaryota</taxon>
        <taxon>Metazoa</taxon>
        <taxon>Ecdysozoa</taxon>
        <taxon>Arthropoda</taxon>
        <taxon>Chelicerata</taxon>
        <taxon>Arachnida</taxon>
        <taxon>Acari</taxon>
        <taxon>Acariformes</taxon>
        <taxon>Sarcoptiformes</taxon>
        <taxon>Astigmata</taxon>
        <taxon>Psoroptidia</taxon>
        <taxon>Analgoidea</taxon>
        <taxon>Pyroglyphidae</taxon>
        <taxon>Dermatophagoidinae</taxon>
        <taxon>Dermatophagoides</taxon>
    </lineage>
</organism>
<dbReference type="InterPro" id="IPR036047">
    <property type="entry name" value="F-box-like_dom_sf"/>
</dbReference>
<accession>A0A6P6XRJ2</accession>
<dbReference type="PANTHER" id="PTHR15493:SF9">
    <property type="entry name" value="GH14043P"/>
    <property type="match status" value="1"/>
</dbReference>
<evidence type="ECO:0000313" key="4">
    <source>
        <dbReference type="RefSeq" id="XP_027195481.1"/>
    </source>
</evidence>
<evidence type="ECO:0000256" key="1">
    <source>
        <dbReference type="SAM" id="MobiDB-lite"/>
    </source>
</evidence>
<dbReference type="GO" id="GO:0045835">
    <property type="term" value="P:negative regulation of meiotic nuclear division"/>
    <property type="evidence" value="ECO:0007669"/>
    <property type="project" value="InterPro"/>
</dbReference>
<reference evidence="4" key="1">
    <citation type="submission" date="2025-08" db="UniProtKB">
        <authorList>
            <consortium name="RefSeq"/>
        </authorList>
    </citation>
    <scope>IDENTIFICATION</scope>
    <source>
        <strain evidence="4">Airmid</strain>
    </source>
</reference>